<evidence type="ECO:0000256" key="1">
    <source>
        <dbReference type="SAM" id="Phobius"/>
    </source>
</evidence>
<protein>
    <submittedName>
        <fullName evidence="2">Uncharacterized protein</fullName>
    </submittedName>
</protein>
<dbReference type="AlphaFoldDB" id="A0A0E9VBQ3"/>
<name>A0A0E9VBQ3_ANGAN</name>
<keyword evidence="1" id="KW-1133">Transmembrane helix</keyword>
<reference evidence="2" key="2">
    <citation type="journal article" date="2015" name="Fish Shellfish Immunol.">
        <title>Early steps in the European eel (Anguilla anguilla)-Vibrio vulnificus interaction in the gills: Role of the RtxA13 toxin.</title>
        <authorList>
            <person name="Callol A."/>
            <person name="Pajuelo D."/>
            <person name="Ebbesson L."/>
            <person name="Teles M."/>
            <person name="MacKenzie S."/>
            <person name="Amaro C."/>
        </authorList>
    </citation>
    <scope>NUCLEOTIDE SEQUENCE</scope>
</reference>
<dbReference type="EMBL" id="GBXM01033095">
    <property type="protein sequence ID" value="JAH75482.1"/>
    <property type="molecule type" value="Transcribed_RNA"/>
</dbReference>
<organism evidence="2">
    <name type="scientific">Anguilla anguilla</name>
    <name type="common">European freshwater eel</name>
    <name type="synonym">Muraena anguilla</name>
    <dbReference type="NCBI Taxonomy" id="7936"/>
    <lineage>
        <taxon>Eukaryota</taxon>
        <taxon>Metazoa</taxon>
        <taxon>Chordata</taxon>
        <taxon>Craniata</taxon>
        <taxon>Vertebrata</taxon>
        <taxon>Euteleostomi</taxon>
        <taxon>Actinopterygii</taxon>
        <taxon>Neopterygii</taxon>
        <taxon>Teleostei</taxon>
        <taxon>Anguilliformes</taxon>
        <taxon>Anguillidae</taxon>
        <taxon>Anguilla</taxon>
    </lineage>
</organism>
<proteinExistence type="predicted"/>
<keyword evidence="1" id="KW-0472">Membrane</keyword>
<accession>A0A0E9VBQ3</accession>
<sequence>MGSTSSTFSIRVYGFCMEIFSLFKKIYIFYINCSSSTNSFSCLLI</sequence>
<keyword evidence="1" id="KW-0812">Transmembrane</keyword>
<evidence type="ECO:0000313" key="2">
    <source>
        <dbReference type="EMBL" id="JAH75482.1"/>
    </source>
</evidence>
<reference evidence="2" key="1">
    <citation type="submission" date="2014-11" db="EMBL/GenBank/DDBJ databases">
        <authorList>
            <person name="Amaro Gonzalez C."/>
        </authorList>
    </citation>
    <scope>NUCLEOTIDE SEQUENCE</scope>
</reference>
<feature type="transmembrane region" description="Helical" evidence="1">
    <location>
        <begin position="12"/>
        <end position="31"/>
    </location>
</feature>